<dbReference type="GeneID" id="43643180"/>
<name>A0A5N6T4W9_ASPPS</name>
<evidence type="ECO:0000313" key="3">
    <source>
        <dbReference type="Proteomes" id="UP000325672"/>
    </source>
</evidence>
<keyword evidence="3" id="KW-1185">Reference proteome</keyword>
<feature type="region of interest" description="Disordered" evidence="1">
    <location>
        <begin position="70"/>
        <end position="98"/>
    </location>
</feature>
<protein>
    <submittedName>
        <fullName evidence="2">Uncharacterized protein</fullName>
    </submittedName>
</protein>
<dbReference type="AlphaFoldDB" id="A0A5N6T4W9"/>
<evidence type="ECO:0000313" key="2">
    <source>
        <dbReference type="EMBL" id="KAE8141356.1"/>
    </source>
</evidence>
<sequence>MVRTWGSSERRSEGLRNLVTLDILACGGLHHWASLAPQFNIRNAVATEEKRAQLVGKCLHPPWALAKYPPPYVQKREPSQSGDLGPSGNSKEELLSDSGIGNDADPHHFHNMSCFFKLFDAPQDDGIFLEPHEYASSALGRKYWGEFVRTMNVWLQLLSMKRLNDILDWLYASVVMSDDIQDGTETFFRAPFEVRHWSFTGKSTPNVPPSMKASVWLTVKLAAFYHTLFDSWKLKLA</sequence>
<dbReference type="RefSeq" id="XP_031917419.1">
    <property type="nucleotide sequence ID" value="XM_032058970.1"/>
</dbReference>
<gene>
    <name evidence="2" type="ORF">BDV38DRAFT_279257</name>
</gene>
<dbReference type="Proteomes" id="UP000325672">
    <property type="component" value="Unassembled WGS sequence"/>
</dbReference>
<dbReference type="EMBL" id="ML743558">
    <property type="protein sequence ID" value="KAE8141356.1"/>
    <property type="molecule type" value="Genomic_DNA"/>
</dbReference>
<reference evidence="2 3" key="1">
    <citation type="submission" date="2019-04" db="EMBL/GenBank/DDBJ databases">
        <title>Friends and foes A comparative genomics study of 23 Aspergillus species from section Flavi.</title>
        <authorList>
            <consortium name="DOE Joint Genome Institute"/>
            <person name="Kjaerbolling I."/>
            <person name="Vesth T."/>
            <person name="Frisvad J.C."/>
            <person name="Nybo J.L."/>
            <person name="Theobald S."/>
            <person name="Kildgaard S."/>
            <person name="Isbrandt T."/>
            <person name="Kuo A."/>
            <person name="Sato A."/>
            <person name="Lyhne E.K."/>
            <person name="Kogle M.E."/>
            <person name="Wiebenga A."/>
            <person name="Kun R.S."/>
            <person name="Lubbers R.J."/>
            <person name="Makela M.R."/>
            <person name="Barry K."/>
            <person name="Chovatia M."/>
            <person name="Clum A."/>
            <person name="Daum C."/>
            <person name="Haridas S."/>
            <person name="He G."/>
            <person name="LaButti K."/>
            <person name="Lipzen A."/>
            <person name="Mondo S."/>
            <person name="Riley R."/>
            <person name="Salamov A."/>
            <person name="Simmons B.A."/>
            <person name="Magnuson J.K."/>
            <person name="Henrissat B."/>
            <person name="Mortensen U.H."/>
            <person name="Larsen T.O."/>
            <person name="Devries R.P."/>
            <person name="Grigoriev I.V."/>
            <person name="Machida M."/>
            <person name="Baker S.E."/>
            <person name="Andersen M.R."/>
        </authorList>
    </citation>
    <scope>NUCLEOTIDE SEQUENCE [LARGE SCALE GENOMIC DNA]</scope>
    <source>
        <strain evidence="2 3">CBS 117625</strain>
    </source>
</reference>
<organism evidence="2 3">
    <name type="scientific">Aspergillus pseudotamarii</name>
    <dbReference type="NCBI Taxonomy" id="132259"/>
    <lineage>
        <taxon>Eukaryota</taxon>
        <taxon>Fungi</taxon>
        <taxon>Dikarya</taxon>
        <taxon>Ascomycota</taxon>
        <taxon>Pezizomycotina</taxon>
        <taxon>Eurotiomycetes</taxon>
        <taxon>Eurotiomycetidae</taxon>
        <taxon>Eurotiales</taxon>
        <taxon>Aspergillaceae</taxon>
        <taxon>Aspergillus</taxon>
        <taxon>Aspergillus subgen. Circumdati</taxon>
    </lineage>
</organism>
<accession>A0A5N6T4W9</accession>
<proteinExistence type="predicted"/>
<evidence type="ECO:0000256" key="1">
    <source>
        <dbReference type="SAM" id="MobiDB-lite"/>
    </source>
</evidence>